<sequence length="132" mass="14966">MVEKLLRMVFHQKGAGDGVDGDAITLVDEGESSMDCICEGVRSRPLQLLKAYVCLQTCDGSIQQVKEEERKAFNEKFVRMCTKWLCELTSAADSLHLRPLSDITSRTLTRVIEGKSLEEIRYERYSICLMIS</sequence>
<reference evidence="3" key="1">
    <citation type="journal article" date="2019" name="Curr. Biol.">
        <title>Genome Sequence of Striga asiatica Provides Insight into the Evolution of Plant Parasitism.</title>
        <authorList>
            <person name="Yoshida S."/>
            <person name="Kim S."/>
            <person name="Wafula E.K."/>
            <person name="Tanskanen J."/>
            <person name="Kim Y.M."/>
            <person name="Honaas L."/>
            <person name="Yang Z."/>
            <person name="Spallek T."/>
            <person name="Conn C.E."/>
            <person name="Ichihashi Y."/>
            <person name="Cheong K."/>
            <person name="Cui S."/>
            <person name="Der J.P."/>
            <person name="Gundlach H."/>
            <person name="Jiao Y."/>
            <person name="Hori C."/>
            <person name="Ishida J.K."/>
            <person name="Kasahara H."/>
            <person name="Kiba T."/>
            <person name="Kim M.S."/>
            <person name="Koo N."/>
            <person name="Laohavisit A."/>
            <person name="Lee Y.H."/>
            <person name="Lumba S."/>
            <person name="McCourt P."/>
            <person name="Mortimer J.C."/>
            <person name="Mutuku J.M."/>
            <person name="Nomura T."/>
            <person name="Sasaki-Sekimoto Y."/>
            <person name="Seto Y."/>
            <person name="Wang Y."/>
            <person name="Wakatake T."/>
            <person name="Sakakibara H."/>
            <person name="Demura T."/>
            <person name="Yamaguchi S."/>
            <person name="Yoneyama K."/>
            <person name="Manabe R.I."/>
            <person name="Nelson D.C."/>
            <person name="Schulman A.H."/>
            <person name="Timko M.P."/>
            <person name="dePamphilis C.W."/>
            <person name="Choi D."/>
            <person name="Shirasu K."/>
        </authorList>
    </citation>
    <scope>NUCLEOTIDE SEQUENCE [LARGE SCALE GENOMIC DNA]</scope>
    <source>
        <strain evidence="3">cv. UVA1</strain>
    </source>
</reference>
<accession>A0A5A7Q1C2</accession>
<protein>
    <submittedName>
        <fullName evidence="2">E3 ubiquitin ligase SCF complex subunit SKP1/ASK1family protein</fullName>
    </submittedName>
</protein>
<evidence type="ECO:0000313" key="3">
    <source>
        <dbReference type="Proteomes" id="UP000325081"/>
    </source>
</evidence>
<evidence type="ECO:0000256" key="1">
    <source>
        <dbReference type="ARBA" id="ARBA00004906"/>
    </source>
</evidence>
<keyword evidence="3" id="KW-1185">Reference proteome</keyword>
<name>A0A5A7Q1C2_STRAF</name>
<proteinExistence type="predicted"/>
<dbReference type="EMBL" id="BKCP01005517">
    <property type="protein sequence ID" value="GER38814.1"/>
    <property type="molecule type" value="Genomic_DNA"/>
</dbReference>
<gene>
    <name evidence="2" type="ORF">STAS_15350</name>
</gene>
<dbReference type="SUPFAM" id="SSF81382">
    <property type="entry name" value="Skp1 dimerisation domain-like"/>
    <property type="match status" value="1"/>
</dbReference>
<comment type="caution">
    <text evidence="2">The sequence shown here is derived from an EMBL/GenBank/DDBJ whole genome shotgun (WGS) entry which is preliminary data.</text>
</comment>
<dbReference type="GO" id="GO:0006511">
    <property type="term" value="P:ubiquitin-dependent protein catabolic process"/>
    <property type="evidence" value="ECO:0007669"/>
    <property type="project" value="InterPro"/>
</dbReference>
<dbReference type="InterPro" id="IPR016897">
    <property type="entry name" value="SKP1"/>
</dbReference>
<dbReference type="Proteomes" id="UP000325081">
    <property type="component" value="Unassembled WGS sequence"/>
</dbReference>
<dbReference type="PANTHER" id="PTHR11165">
    <property type="entry name" value="SKP1"/>
    <property type="match status" value="1"/>
</dbReference>
<dbReference type="InterPro" id="IPR011333">
    <property type="entry name" value="SKP1/BTB/POZ_sf"/>
</dbReference>
<comment type="pathway">
    <text evidence="1">Protein modification; protein ubiquitination.</text>
</comment>
<organism evidence="2 3">
    <name type="scientific">Striga asiatica</name>
    <name type="common">Asiatic witchweed</name>
    <name type="synonym">Buchnera asiatica</name>
    <dbReference type="NCBI Taxonomy" id="4170"/>
    <lineage>
        <taxon>Eukaryota</taxon>
        <taxon>Viridiplantae</taxon>
        <taxon>Streptophyta</taxon>
        <taxon>Embryophyta</taxon>
        <taxon>Tracheophyta</taxon>
        <taxon>Spermatophyta</taxon>
        <taxon>Magnoliopsida</taxon>
        <taxon>eudicotyledons</taxon>
        <taxon>Gunneridae</taxon>
        <taxon>Pentapetalae</taxon>
        <taxon>asterids</taxon>
        <taxon>lamiids</taxon>
        <taxon>Lamiales</taxon>
        <taxon>Orobanchaceae</taxon>
        <taxon>Buchnereae</taxon>
        <taxon>Striga</taxon>
    </lineage>
</organism>
<dbReference type="OrthoDB" id="1707957at2759"/>
<dbReference type="Gene3D" id="3.30.710.10">
    <property type="entry name" value="Potassium Channel Kv1.1, Chain A"/>
    <property type="match status" value="1"/>
</dbReference>
<dbReference type="InterPro" id="IPR036296">
    <property type="entry name" value="SKP1-like_dim_sf"/>
</dbReference>
<dbReference type="AlphaFoldDB" id="A0A5A7Q1C2"/>
<evidence type="ECO:0000313" key="2">
    <source>
        <dbReference type="EMBL" id="GER38814.1"/>
    </source>
</evidence>